<reference evidence="9 10" key="2">
    <citation type="submission" date="2018-09" db="EMBL/GenBank/DDBJ databases">
        <title>Genome of Sphaerochaeta halotolerans strain 4-11.</title>
        <authorList>
            <person name="Nazina T.N."/>
            <person name="Sokolova D.S."/>
        </authorList>
    </citation>
    <scope>NUCLEOTIDE SEQUENCE [LARGE SCALE GENOMIC DNA]</scope>
    <source>
        <strain evidence="9 10">4-11</strain>
    </source>
</reference>
<feature type="transmembrane region" description="Helical" evidence="7">
    <location>
        <begin position="173"/>
        <end position="195"/>
    </location>
</feature>
<dbReference type="AlphaFoldDB" id="A0A372MF88"/>
<evidence type="ECO:0000256" key="4">
    <source>
        <dbReference type="ARBA" id="ARBA00022692"/>
    </source>
</evidence>
<organism evidence="9 10">
    <name type="scientific">Sphaerochaeta halotolerans</name>
    <dbReference type="NCBI Taxonomy" id="2293840"/>
    <lineage>
        <taxon>Bacteria</taxon>
        <taxon>Pseudomonadati</taxon>
        <taxon>Spirochaetota</taxon>
        <taxon>Spirochaetia</taxon>
        <taxon>Spirochaetales</taxon>
        <taxon>Sphaerochaetaceae</taxon>
        <taxon>Sphaerochaeta</taxon>
    </lineage>
</organism>
<sequence length="244" mass="26244">MKRTWFIFKVIFILLVVTLAMLPVILSSHPWPVASRDYLYENALSDTGAVNTVSSIYLGYRAMDTLGETLVLLVSITGTMGILINLGRESEEEEAVSFSLAPEKRATNAQRTHLLEVVASKLGPVVLLFGFYVMLYGHISPGGGFQGGVIVASAIVFLALGTETQSKLTNTTVLGRIETLSFLVLIIVATSGVFFERGFFGNPIKSGSSLSVNFIILLNIIIGLKVGTSIAVMCIAMMGGRHGH</sequence>
<evidence type="ECO:0000256" key="5">
    <source>
        <dbReference type="ARBA" id="ARBA00022989"/>
    </source>
</evidence>
<dbReference type="RefSeq" id="WP_117330780.1">
    <property type="nucleotide sequence ID" value="NZ_QUWK01000009.1"/>
</dbReference>
<evidence type="ECO:0000256" key="2">
    <source>
        <dbReference type="ARBA" id="ARBA00009425"/>
    </source>
</evidence>
<evidence type="ECO:0000256" key="6">
    <source>
        <dbReference type="ARBA" id="ARBA00023136"/>
    </source>
</evidence>
<dbReference type="PANTHER" id="PTHR33932:SF4">
    <property type="entry name" value="NA(+)_H(+) ANTIPORTER SUBUNIT B"/>
    <property type="match status" value="1"/>
</dbReference>
<evidence type="ECO:0000259" key="8">
    <source>
        <dbReference type="Pfam" id="PF04039"/>
    </source>
</evidence>
<gene>
    <name evidence="9" type="ORF">DYP60_09595</name>
</gene>
<comment type="similarity">
    <text evidence="2">Belongs to the CPA3 antiporters (TC 2.A.63) subunit B family.</text>
</comment>
<feature type="transmembrane region" description="Helical" evidence="7">
    <location>
        <begin position="114"/>
        <end position="137"/>
    </location>
</feature>
<evidence type="ECO:0000256" key="3">
    <source>
        <dbReference type="ARBA" id="ARBA00022475"/>
    </source>
</evidence>
<keyword evidence="4 7" id="KW-0812">Transmembrane</keyword>
<evidence type="ECO:0000256" key="7">
    <source>
        <dbReference type="SAM" id="Phobius"/>
    </source>
</evidence>
<keyword evidence="5 7" id="KW-1133">Transmembrane helix</keyword>
<dbReference type="Pfam" id="PF04039">
    <property type="entry name" value="MnhB"/>
    <property type="match status" value="1"/>
</dbReference>
<dbReference type="Proteomes" id="UP000264002">
    <property type="component" value="Unassembled WGS sequence"/>
</dbReference>
<proteinExistence type="inferred from homology"/>
<dbReference type="EMBL" id="QUWK01000009">
    <property type="protein sequence ID" value="RFU94442.1"/>
    <property type="molecule type" value="Genomic_DNA"/>
</dbReference>
<keyword evidence="10" id="KW-1185">Reference proteome</keyword>
<dbReference type="InterPro" id="IPR050622">
    <property type="entry name" value="CPA3_antiporter_subunitB"/>
</dbReference>
<feature type="domain" description="Na+/H+ antiporter MnhB subunit-related protein" evidence="8">
    <location>
        <begin position="115"/>
        <end position="230"/>
    </location>
</feature>
<keyword evidence="6 7" id="KW-0472">Membrane</keyword>
<dbReference type="PANTHER" id="PTHR33932">
    <property type="entry name" value="NA(+)/H(+) ANTIPORTER SUBUNIT B"/>
    <property type="match status" value="1"/>
</dbReference>
<accession>A0A372MF88</accession>
<comment type="caution">
    <text evidence="9">The sequence shown here is derived from an EMBL/GenBank/DDBJ whole genome shotgun (WGS) entry which is preliminary data.</text>
</comment>
<feature type="transmembrane region" description="Helical" evidence="7">
    <location>
        <begin position="143"/>
        <end position="161"/>
    </location>
</feature>
<keyword evidence="3" id="KW-1003">Cell membrane</keyword>
<evidence type="ECO:0000256" key="1">
    <source>
        <dbReference type="ARBA" id="ARBA00004651"/>
    </source>
</evidence>
<reference evidence="10" key="1">
    <citation type="submission" date="2018-08" db="EMBL/GenBank/DDBJ databases">
        <authorList>
            <person name="Grouzdev D.S."/>
            <person name="Krutkina M.S."/>
        </authorList>
    </citation>
    <scope>NUCLEOTIDE SEQUENCE [LARGE SCALE GENOMIC DNA]</scope>
    <source>
        <strain evidence="10">4-11</strain>
    </source>
</reference>
<comment type="subcellular location">
    <subcellularLocation>
        <location evidence="1">Cell membrane</location>
        <topology evidence="1">Multi-pass membrane protein</topology>
    </subcellularLocation>
</comment>
<dbReference type="GO" id="GO:0005886">
    <property type="term" value="C:plasma membrane"/>
    <property type="evidence" value="ECO:0007669"/>
    <property type="project" value="UniProtKB-SubCell"/>
</dbReference>
<evidence type="ECO:0000313" key="9">
    <source>
        <dbReference type="EMBL" id="RFU94442.1"/>
    </source>
</evidence>
<protein>
    <recommendedName>
        <fullName evidence="8">Na+/H+ antiporter MnhB subunit-related protein domain-containing protein</fullName>
    </recommendedName>
</protein>
<name>A0A372MF88_9SPIR</name>
<evidence type="ECO:0000313" key="10">
    <source>
        <dbReference type="Proteomes" id="UP000264002"/>
    </source>
</evidence>
<dbReference type="InterPro" id="IPR007182">
    <property type="entry name" value="MnhB"/>
</dbReference>
<feature type="transmembrane region" description="Helical" evidence="7">
    <location>
        <begin position="215"/>
        <end position="238"/>
    </location>
</feature>
<feature type="transmembrane region" description="Helical" evidence="7">
    <location>
        <begin position="69"/>
        <end position="87"/>
    </location>
</feature>